<reference evidence="2" key="1">
    <citation type="journal article" date="2019" name="Int. J. Syst. Evol. Microbiol.">
        <title>The Global Catalogue of Microorganisms (GCM) 10K type strain sequencing project: providing services to taxonomists for standard genome sequencing and annotation.</title>
        <authorList>
            <consortium name="The Broad Institute Genomics Platform"/>
            <consortium name="The Broad Institute Genome Sequencing Center for Infectious Disease"/>
            <person name="Wu L."/>
            <person name="Ma J."/>
        </authorList>
    </citation>
    <scope>NUCLEOTIDE SEQUENCE [LARGE SCALE GENOMIC DNA]</scope>
    <source>
        <strain evidence="2">CGMCC 1.15959</strain>
    </source>
</reference>
<organism evidence="1 2">
    <name type="scientific">Tsuneonella deserti</name>
    <dbReference type="NCBI Taxonomy" id="2035528"/>
    <lineage>
        <taxon>Bacteria</taxon>
        <taxon>Pseudomonadati</taxon>
        <taxon>Pseudomonadota</taxon>
        <taxon>Alphaproteobacteria</taxon>
        <taxon>Sphingomonadales</taxon>
        <taxon>Erythrobacteraceae</taxon>
        <taxon>Tsuneonella</taxon>
    </lineage>
</organism>
<dbReference type="Proteomes" id="UP000619041">
    <property type="component" value="Unassembled WGS sequence"/>
</dbReference>
<keyword evidence="2" id="KW-1185">Reference proteome</keyword>
<gene>
    <name evidence="1" type="ORF">GCM10011515_20050</name>
</gene>
<comment type="caution">
    <text evidence="1">The sequence shown here is derived from an EMBL/GenBank/DDBJ whole genome shotgun (WGS) entry which is preliminary data.</text>
</comment>
<sequence>MPDFRVFELEERHFALAYPLARSAAGVSLPRWQAYARQVTLQGGGVLGVESQDDCFYGLAAFRTQETLRHGPALSVDVLAAIDLSSDRPVRSVLCTRLDEIARERGLDSIILTLRPGRVSAGWNGCELAADTIGYLRSLAGPSARPNR</sequence>
<evidence type="ECO:0000313" key="1">
    <source>
        <dbReference type="EMBL" id="GGE00237.1"/>
    </source>
</evidence>
<protein>
    <submittedName>
        <fullName evidence="1">Uncharacterized protein</fullName>
    </submittedName>
</protein>
<dbReference type="EMBL" id="BMKL01000001">
    <property type="protein sequence ID" value="GGE00237.1"/>
    <property type="molecule type" value="Genomic_DNA"/>
</dbReference>
<accession>A0ABQ1SBP4</accession>
<name>A0ABQ1SBP4_9SPHN</name>
<proteinExistence type="predicted"/>
<evidence type="ECO:0000313" key="2">
    <source>
        <dbReference type="Proteomes" id="UP000619041"/>
    </source>
</evidence>